<dbReference type="PANTHER" id="PTHR30466:SF11">
    <property type="entry name" value="FLAVIN-DEPENDENT MONOOXYGENASE, REDUCTASE SUBUNIT HSAB"/>
    <property type="match status" value="1"/>
</dbReference>
<evidence type="ECO:0000313" key="4">
    <source>
        <dbReference type="EMBL" id="PZR34873.1"/>
    </source>
</evidence>
<dbReference type="AlphaFoldDB" id="A0A2W5VAL4"/>
<reference evidence="4 5" key="1">
    <citation type="submission" date="2017-08" db="EMBL/GenBank/DDBJ databases">
        <title>Infants hospitalized years apart are colonized by the same room-sourced microbial strains.</title>
        <authorList>
            <person name="Brooks B."/>
            <person name="Olm M.R."/>
            <person name="Firek B.A."/>
            <person name="Baker R."/>
            <person name="Thomas B.C."/>
            <person name="Morowitz M.J."/>
            <person name="Banfield J.F."/>
        </authorList>
    </citation>
    <scope>NUCLEOTIDE SEQUENCE [LARGE SCALE GENOMIC DNA]</scope>
    <source>
        <strain evidence="4">S2_003_000_R2_4</strain>
    </source>
</reference>
<evidence type="ECO:0000259" key="3">
    <source>
        <dbReference type="SMART" id="SM00903"/>
    </source>
</evidence>
<dbReference type="Gene3D" id="2.30.110.10">
    <property type="entry name" value="Electron Transport, Fmn-binding Protein, Chain A"/>
    <property type="match status" value="1"/>
</dbReference>
<dbReference type="InterPro" id="IPR012349">
    <property type="entry name" value="Split_barrel_FMN-bd"/>
</dbReference>
<dbReference type="RefSeq" id="WP_304276642.1">
    <property type="nucleotide sequence ID" value="NZ_QFQZ01000021.1"/>
</dbReference>
<accession>A0A2W5VAL4</accession>
<organism evidence="4 5">
    <name type="scientific">Caulobacter segnis</name>
    <dbReference type="NCBI Taxonomy" id="88688"/>
    <lineage>
        <taxon>Bacteria</taxon>
        <taxon>Pseudomonadati</taxon>
        <taxon>Pseudomonadota</taxon>
        <taxon>Alphaproteobacteria</taxon>
        <taxon>Caulobacterales</taxon>
        <taxon>Caulobacteraceae</taxon>
        <taxon>Caulobacter</taxon>
    </lineage>
</organism>
<dbReference type="GO" id="GO:0010181">
    <property type="term" value="F:FMN binding"/>
    <property type="evidence" value="ECO:0007669"/>
    <property type="project" value="InterPro"/>
</dbReference>
<name>A0A2W5VAL4_9CAUL</name>
<keyword evidence="2" id="KW-0560">Oxidoreductase</keyword>
<dbReference type="SMART" id="SM00903">
    <property type="entry name" value="Flavin_Reduct"/>
    <property type="match status" value="1"/>
</dbReference>
<comment type="caution">
    <text evidence="4">The sequence shown here is derived from an EMBL/GenBank/DDBJ whole genome shotgun (WGS) entry which is preliminary data.</text>
</comment>
<feature type="domain" description="Flavin reductase like" evidence="3">
    <location>
        <begin position="23"/>
        <end position="166"/>
    </location>
</feature>
<dbReference type="PANTHER" id="PTHR30466">
    <property type="entry name" value="FLAVIN REDUCTASE"/>
    <property type="match status" value="1"/>
</dbReference>
<evidence type="ECO:0000256" key="1">
    <source>
        <dbReference type="ARBA" id="ARBA00008898"/>
    </source>
</evidence>
<sequence length="166" mass="17694">MAYDAASPSRSAAPVQADFKEVLAHLAGGVAIISCWDEGTPRGLLVSSITGLSVDPPRFLFCVRKEARCHDALATATECGVALLSADDRDEAWRYASSARASERFSPERWRLSPGSPPAYRGGLARAHCVIDSVADAGTHSILIVTAKESTLSPARPLVAWNRGFL</sequence>
<dbReference type="EMBL" id="QFQZ01000021">
    <property type="protein sequence ID" value="PZR34873.1"/>
    <property type="molecule type" value="Genomic_DNA"/>
</dbReference>
<evidence type="ECO:0000256" key="2">
    <source>
        <dbReference type="ARBA" id="ARBA00023002"/>
    </source>
</evidence>
<proteinExistence type="inferred from homology"/>
<dbReference type="Pfam" id="PF01613">
    <property type="entry name" value="Flavin_Reduct"/>
    <property type="match status" value="1"/>
</dbReference>
<dbReference type="GO" id="GO:0042602">
    <property type="term" value="F:riboflavin reductase (NADPH) activity"/>
    <property type="evidence" value="ECO:0007669"/>
    <property type="project" value="TreeGrafter"/>
</dbReference>
<comment type="similarity">
    <text evidence="1">Belongs to the non-flavoprotein flavin reductase family.</text>
</comment>
<dbReference type="SUPFAM" id="SSF50475">
    <property type="entry name" value="FMN-binding split barrel"/>
    <property type="match status" value="1"/>
</dbReference>
<dbReference type="Proteomes" id="UP000249393">
    <property type="component" value="Unassembled WGS sequence"/>
</dbReference>
<evidence type="ECO:0000313" key="5">
    <source>
        <dbReference type="Proteomes" id="UP000249393"/>
    </source>
</evidence>
<gene>
    <name evidence="4" type="ORF">DI526_08770</name>
</gene>
<protein>
    <submittedName>
        <fullName evidence="4">Flavin reductase</fullName>
    </submittedName>
</protein>
<dbReference type="InterPro" id="IPR002563">
    <property type="entry name" value="Flavin_Rdtase-like_dom"/>
</dbReference>
<dbReference type="InterPro" id="IPR050268">
    <property type="entry name" value="NADH-dep_flavin_reductase"/>
</dbReference>